<sequence length="57" mass="6557">MQQIAGNANWEVNYSPESNTYFLYDLNSDDTLTITTPEDFIEMGDMIQAHLDDNLIQ</sequence>
<organism evidence="1">
    <name type="scientific">Yangshan Harbor Nitrososphaeria virus</name>
    <dbReference type="NCBI Taxonomy" id="2969597"/>
    <lineage>
        <taxon>Viruses</taxon>
        <taxon>Duplodnaviria</taxon>
        <taxon>Heunggongvirae</taxon>
        <taxon>Uroviricota</taxon>
        <taxon>Caudoviricetes</taxon>
    </lineage>
</organism>
<protein>
    <submittedName>
        <fullName evidence="1">Uncharacterized protein</fullName>
    </submittedName>
</protein>
<evidence type="ECO:0000313" key="1">
    <source>
        <dbReference type="EMBL" id="UVF62661.1"/>
    </source>
</evidence>
<proteinExistence type="predicted"/>
<name>A0A976UBT6_9CAUD</name>
<accession>A0A976UBT6</accession>
<dbReference type="EMBL" id="ON649703">
    <property type="protein sequence ID" value="UVF62661.1"/>
    <property type="molecule type" value="Genomic_DNA"/>
</dbReference>
<reference evidence="1" key="1">
    <citation type="submission" date="2022-05" db="EMBL/GenBank/DDBJ databases">
        <title>Diverse viruses of marine archaea discovered using metagenomics.</title>
        <authorList>
            <person name="Zhou Y."/>
        </authorList>
    </citation>
    <scope>NUCLEOTIDE SEQUENCE</scope>
    <source>
        <strain evidence="1">YSH_354833</strain>
    </source>
</reference>